<comment type="catalytic activity">
    <reaction evidence="3">
        <text>2 a mycocerosyl-[mycocerosic acid synthase] + a phthiodiolone = a dimycocerosyl phthiodiolone + 2 holo-[mycocerosic acid synthase].</text>
        <dbReference type="EC" id="2.3.1.282"/>
    </reaction>
</comment>
<evidence type="ECO:0000256" key="10">
    <source>
        <dbReference type="ARBA" id="ARBA00030465"/>
    </source>
</evidence>
<keyword evidence="8" id="KW-0808">Transferase</keyword>
<feature type="domain" description="Phthiocerol/phthiodiolone dimycocerosyl transferase C-terminal" evidence="13">
    <location>
        <begin position="219"/>
        <end position="434"/>
    </location>
</feature>
<accession>A0ABP8K065</accession>
<dbReference type="Gene3D" id="3.30.559.10">
    <property type="entry name" value="Chloramphenicol acetyltransferase-like domain"/>
    <property type="match status" value="1"/>
</dbReference>
<evidence type="ECO:0000256" key="12">
    <source>
        <dbReference type="ARBA" id="ARBA00033407"/>
    </source>
</evidence>
<dbReference type="InterPro" id="IPR023213">
    <property type="entry name" value="CAT-like_dom_sf"/>
</dbReference>
<protein>
    <recommendedName>
        <fullName evidence="6">Phthiocerol/phthiodiolone dimycocerosyl transferase</fullName>
        <ecNumber evidence="5">2.3.1.282</ecNumber>
    </recommendedName>
    <alternativeName>
        <fullName evidence="12">Acyltransferase PapA5</fullName>
    </alternativeName>
    <alternativeName>
        <fullName evidence="10">Phthiocerol/phthiodiolone O-acyltransferase</fullName>
    </alternativeName>
    <alternativeName>
        <fullName evidence="11">Polyketide synthase-associated protein A5</fullName>
    </alternativeName>
</protein>
<name>A0ABP8K065_9ACTN</name>
<evidence type="ECO:0000256" key="2">
    <source>
        <dbReference type="ARBA" id="ARBA00000625"/>
    </source>
</evidence>
<comment type="catalytic activity">
    <reaction evidence="1">
        <text>2 a mycocerosyl-[mycocerosic acid synthase] + a phthiocerol = a dimycocerosyl phthiocerol + 2 holo-[mycocerosic acid synthase].</text>
        <dbReference type="EC" id="2.3.1.282"/>
    </reaction>
</comment>
<sequence>MTDETMTDETTIDETTIDEIRPVAPSEAGFLSPAPTTCAYESTLVGRLDVDALATSFAALRWHHPALDASARPGDAGWVFVSADRGDDGVCASGAPFTVETVAELPEPAPAPVVDPSRSLAALSVVTSGDRHRVTLAFNHAAADAGTVIGLFDELWSGYAQALATGSVADLPPVEFPRSAEGLIAARGIRVGTDSGRERVEGVRWYGAMPVGTSTGPCLPDVTSLRFSPEVTARFARAAEDHGMSALLSGVLLSAERAGFVDEPADLPIRVGALTLVDMRRRLGEPVDPTSVTNLVAASFAAVDLTTAPTSDPAAAVAAAIAVGAEVAGNIRPDLQAGRCLAAMVGPTEPGPAVQEAAEQTPIAPAEPAITLSNLGILHIDLPDGLVYEDLRPRMTLDSAFLHIPPDAGLPRLPAPVATIYQAFTVAGRLAVEALTLGGATSPQARAAIADRITFLVGAAAEYALPAQK</sequence>
<dbReference type="RefSeq" id="WP_344998357.1">
    <property type="nucleotide sequence ID" value="NZ_BAABFR010000063.1"/>
</dbReference>
<evidence type="ECO:0000256" key="8">
    <source>
        <dbReference type="ARBA" id="ARBA00022679"/>
    </source>
</evidence>
<organism evidence="14 15">
    <name type="scientific">Tsukamurella soli</name>
    <dbReference type="NCBI Taxonomy" id="644556"/>
    <lineage>
        <taxon>Bacteria</taxon>
        <taxon>Bacillati</taxon>
        <taxon>Actinomycetota</taxon>
        <taxon>Actinomycetes</taxon>
        <taxon>Mycobacteriales</taxon>
        <taxon>Tsukamurellaceae</taxon>
        <taxon>Tsukamurella</taxon>
    </lineage>
</organism>
<dbReference type="EC" id="2.3.1.282" evidence="5"/>
<dbReference type="InterPro" id="IPR031641">
    <property type="entry name" value="PapA_C"/>
</dbReference>
<dbReference type="Pfam" id="PF16911">
    <property type="entry name" value="PapA_C"/>
    <property type="match status" value="1"/>
</dbReference>
<gene>
    <name evidence="14" type="ORF">GCM10023147_35030</name>
</gene>
<keyword evidence="15" id="KW-1185">Reference proteome</keyword>
<dbReference type="Gene3D" id="3.30.559.30">
    <property type="entry name" value="Nonribosomal peptide synthetase, condensation domain"/>
    <property type="match status" value="1"/>
</dbReference>
<evidence type="ECO:0000256" key="7">
    <source>
        <dbReference type="ARBA" id="ARBA00022516"/>
    </source>
</evidence>
<evidence type="ECO:0000256" key="4">
    <source>
        <dbReference type="ARBA" id="ARBA00006558"/>
    </source>
</evidence>
<evidence type="ECO:0000256" key="1">
    <source>
        <dbReference type="ARBA" id="ARBA00000026"/>
    </source>
</evidence>
<comment type="caution">
    <text evidence="14">The sequence shown here is derived from an EMBL/GenBank/DDBJ whole genome shotgun (WGS) entry which is preliminary data.</text>
</comment>
<evidence type="ECO:0000256" key="9">
    <source>
        <dbReference type="ARBA" id="ARBA00023315"/>
    </source>
</evidence>
<comment type="catalytic activity">
    <reaction evidence="2">
        <text>2 a mycocerosyl-[mycocerosic acid synthase] + a phenolphthiocerol = a dimycocerosyl phenolphthiocerol + 2 holo-[mycocerosic acid synthase].</text>
        <dbReference type="EC" id="2.3.1.282"/>
    </reaction>
</comment>
<evidence type="ECO:0000256" key="5">
    <source>
        <dbReference type="ARBA" id="ARBA00012866"/>
    </source>
</evidence>
<comment type="similarity">
    <text evidence="4">Belongs to the acyltransferase PapA5 family.</text>
</comment>
<evidence type="ECO:0000259" key="13">
    <source>
        <dbReference type="Pfam" id="PF16911"/>
    </source>
</evidence>
<evidence type="ECO:0000313" key="14">
    <source>
        <dbReference type="EMBL" id="GAA4398624.1"/>
    </source>
</evidence>
<evidence type="ECO:0000313" key="15">
    <source>
        <dbReference type="Proteomes" id="UP001500635"/>
    </source>
</evidence>
<keyword evidence="9" id="KW-0012">Acyltransferase</keyword>
<evidence type="ECO:0000256" key="3">
    <source>
        <dbReference type="ARBA" id="ARBA00001907"/>
    </source>
</evidence>
<dbReference type="EMBL" id="BAABFR010000063">
    <property type="protein sequence ID" value="GAA4398624.1"/>
    <property type="molecule type" value="Genomic_DNA"/>
</dbReference>
<evidence type="ECO:0000256" key="6">
    <source>
        <dbReference type="ARBA" id="ARBA00013449"/>
    </source>
</evidence>
<keyword evidence="7" id="KW-0444">Lipid biosynthesis</keyword>
<reference evidence="15" key="1">
    <citation type="journal article" date="2019" name="Int. J. Syst. Evol. Microbiol.">
        <title>The Global Catalogue of Microorganisms (GCM) 10K type strain sequencing project: providing services to taxonomists for standard genome sequencing and annotation.</title>
        <authorList>
            <consortium name="The Broad Institute Genomics Platform"/>
            <consortium name="The Broad Institute Genome Sequencing Center for Infectious Disease"/>
            <person name="Wu L."/>
            <person name="Ma J."/>
        </authorList>
    </citation>
    <scope>NUCLEOTIDE SEQUENCE [LARGE SCALE GENOMIC DNA]</scope>
    <source>
        <strain evidence="15">JCM 17688</strain>
    </source>
</reference>
<keyword evidence="7" id="KW-0443">Lipid metabolism</keyword>
<dbReference type="Proteomes" id="UP001500635">
    <property type="component" value="Unassembled WGS sequence"/>
</dbReference>
<evidence type="ECO:0000256" key="11">
    <source>
        <dbReference type="ARBA" id="ARBA00032317"/>
    </source>
</evidence>
<dbReference type="SUPFAM" id="SSF52777">
    <property type="entry name" value="CoA-dependent acyltransferases"/>
    <property type="match status" value="2"/>
</dbReference>
<proteinExistence type="inferred from homology"/>